<dbReference type="OrthoDB" id="6846267at2759"/>
<dbReference type="InterPro" id="IPR019826">
    <property type="entry name" value="Carboxylesterase_B_AS"/>
</dbReference>
<accession>A0A8H5B4R9</accession>
<dbReference type="Proteomes" id="UP000567179">
    <property type="component" value="Unassembled WGS sequence"/>
</dbReference>
<evidence type="ECO:0000313" key="5">
    <source>
        <dbReference type="EMBL" id="KAF5316502.1"/>
    </source>
</evidence>
<dbReference type="EC" id="3.1.1.-" evidence="3"/>
<protein>
    <recommendedName>
        <fullName evidence="3">Carboxylic ester hydrolase</fullName>
        <ecNumber evidence="3">3.1.1.-</ecNumber>
    </recommendedName>
</protein>
<evidence type="ECO:0000256" key="3">
    <source>
        <dbReference type="RuleBase" id="RU361235"/>
    </source>
</evidence>
<keyword evidence="2 3" id="KW-0378">Hydrolase</keyword>
<comment type="similarity">
    <text evidence="1 3">Belongs to the type-B carboxylesterase/lipase family.</text>
</comment>
<dbReference type="Gene3D" id="3.40.50.1820">
    <property type="entry name" value="alpha/beta hydrolase"/>
    <property type="match status" value="1"/>
</dbReference>
<evidence type="ECO:0000259" key="4">
    <source>
        <dbReference type="Pfam" id="PF00135"/>
    </source>
</evidence>
<feature type="domain" description="Carboxylesterase type B" evidence="4">
    <location>
        <begin position="16"/>
        <end position="434"/>
    </location>
</feature>
<evidence type="ECO:0000256" key="1">
    <source>
        <dbReference type="ARBA" id="ARBA00005964"/>
    </source>
</evidence>
<organism evidence="5 6">
    <name type="scientific">Psilocybe cf. subviscida</name>
    <dbReference type="NCBI Taxonomy" id="2480587"/>
    <lineage>
        <taxon>Eukaryota</taxon>
        <taxon>Fungi</taxon>
        <taxon>Dikarya</taxon>
        <taxon>Basidiomycota</taxon>
        <taxon>Agaricomycotina</taxon>
        <taxon>Agaricomycetes</taxon>
        <taxon>Agaricomycetidae</taxon>
        <taxon>Agaricales</taxon>
        <taxon>Agaricineae</taxon>
        <taxon>Strophariaceae</taxon>
        <taxon>Psilocybe</taxon>
    </lineage>
</organism>
<evidence type="ECO:0000256" key="2">
    <source>
        <dbReference type="ARBA" id="ARBA00022801"/>
    </source>
</evidence>
<comment type="caution">
    <text evidence="5">The sequence shown here is derived from an EMBL/GenBank/DDBJ whole genome shotgun (WGS) entry which is preliminary data.</text>
</comment>
<dbReference type="SUPFAM" id="SSF53474">
    <property type="entry name" value="alpha/beta-Hydrolases"/>
    <property type="match status" value="1"/>
</dbReference>
<dbReference type="GO" id="GO:0016787">
    <property type="term" value="F:hydrolase activity"/>
    <property type="evidence" value="ECO:0007669"/>
    <property type="project" value="UniProtKB-KW"/>
</dbReference>
<dbReference type="PANTHER" id="PTHR43142:SF1">
    <property type="entry name" value="CARBOXYLIC ESTER HYDROLASE"/>
    <property type="match status" value="1"/>
</dbReference>
<dbReference type="InterPro" id="IPR002018">
    <property type="entry name" value="CarbesteraseB"/>
</dbReference>
<keyword evidence="6" id="KW-1185">Reference proteome</keyword>
<dbReference type="AlphaFoldDB" id="A0A8H5B4R9"/>
<reference evidence="5 6" key="1">
    <citation type="journal article" date="2020" name="ISME J.">
        <title>Uncovering the hidden diversity of litter-decomposition mechanisms in mushroom-forming fungi.</title>
        <authorList>
            <person name="Floudas D."/>
            <person name="Bentzer J."/>
            <person name="Ahren D."/>
            <person name="Johansson T."/>
            <person name="Persson P."/>
            <person name="Tunlid A."/>
        </authorList>
    </citation>
    <scope>NUCLEOTIDE SEQUENCE [LARGE SCALE GENOMIC DNA]</scope>
    <source>
        <strain evidence="5 6">CBS 101986</strain>
    </source>
</reference>
<dbReference type="Pfam" id="PF00135">
    <property type="entry name" value="COesterase"/>
    <property type="match status" value="1"/>
</dbReference>
<dbReference type="InterPro" id="IPR029058">
    <property type="entry name" value="AB_hydrolase_fold"/>
</dbReference>
<dbReference type="PROSITE" id="PS00122">
    <property type="entry name" value="CARBOXYLESTERASE_B_1"/>
    <property type="match status" value="1"/>
</dbReference>
<proteinExistence type="inferred from homology"/>
<dbReference type="EMBL" id="JAACJJ010000042">
    <property type="protein sequence ID" value="KAF5316502.1"/>
    <property type="molecule type" value="Genomic_DNA"/>
</dbReference>
<gene>
    <name evidence="5" type="ORF">D9619_006791</name>
</gene>
<evidence type="ECO:0000313" key="6">
    <source>
        <dbReference type="Proteomes" id="UP000567179"/>
    </source>
</evidence>
<sequence length="544" mass="60649">MAKHLHDELAHTARVTVETRYGPITGGKAENGSLSFLEVPYALPPVRFEDPIALPDGFRYENKEYVRETAYATQPLNDGQAQGSPFEDKVGFGKPTENPLFLNIAIPPSFPEKKSFPVKVYIHGGFLQFGSPHSLGSQAQYIAAERQEVWVNIGYRLSAFGFIGSESPKLTGNYGFKDQWVALEWIRSNIDSFGGNPNDIQISGLSAGAHSVHQLLHHASILPKGAMAPFQSAIMQSNAILVDSKTPSELQPQFDALCRALNLDPRAEDILSVLKDPKQVPWESITRVIETDVIGKYGTFRGCLADDFLCVSPGLMERQKSGALARGLQEHGVKCVAVGDLTEEWYLYSIANPINSPADILENVERCFPRDVATRLLNAFPKLPDNANAEKSARHFGEVLSCGQVHLPVRVFAQDMEANGFPVLRYEIRWTPEQYRPFGKRFQFEETEIQADFGAGYVTHGGDRLLWAFRTVSLLPDQIAVAKAWIDEVDKYMKAIALDRSAQRDVRQMLTLKEDKTIAWTDDGNWGDLMKLYDDIKGTQRASL</sequence>
<dbReference type="PANTHER" id="PTHR43142">
    <property type="entry name" value="CARBOXYLIC ESTER HYDROLASE"/>
    <property type="match status" value="1"/>
</dbReference>
<name>A0A8H5B4R9_9AGAR</name>